<organism evidence="2 3">
    <name type="scientific">Blepharisma stoltei</name>
    <dbReference type="NCBI Taxonomy" id="1481888"/>
    <lineage>
        <taxon>Eukaryota</taxon>
        <taxon>Sar</taxon>
        <taxon>Alveolata</taxon>
        <taxon>Ciliophora</taxon>
        <taxon>Postciliodesmatophora</taxon>
        <taxon>Heterotrichea</taxon>
        <taxon>Heterotrichida</taxon>
        <taxon>Blepharismidae</taxon>
        <taxon>Blepharisma</taxon>
    </lineage>
</organism>
<keyword evidence="3" id="KW-1185">Reference proteome</keyword>
<evidence type="ECO:0000313" key="3">
    <source>
        <dbReference type="Proteomes" id="UP001162131"/>
    </source>
</evidence>
<dbReference type="SMART" id="SM00164">
    <property type="entry name" value="TBC"/>
    <property type="match status" value="1"/>
</dbReference>
<dbReference type="Gene3D" id="1.20.1270.60">
    <property type="entry name" value="Arfaptin homology (AH) domain/BAR domain"/>
    <property type="match status" value="1"/>
</dbReference>
<evidence type="ECO:0000313" key="2">
    <source>
        <dbReference type="EMBL" id="CAG9314965.1"/>
    </source>
</evidence>
<proteinExistence type="predicted"/>
<dbReference type="GO" id="GO:0031267">
    <property type="term" value="F:small GTPase binding"/>
    <property type="evidence" value="ECO:0007669"/>
    <property type="project" value="TreeGrafter"/>
</dbReference>
<feature type="domain" description="Rab-GAP TBC" evidence="1">
    <location>
        <begin position="626"/>
        <end position="813"/>
    </location>
</feature>
<protein>
    <recommendedName>
        <fullName evidence="1">Rab-GAP TBC domain-containing protein</fullName>
    </recommendedName>
</protein>
<dbReference type="EMBL" id="CAJZBQ010000013">
    <property type="protein sequence ID" value="CAG9314965.1"/>
    <property type="molecule type" value="Genomic_DNA"/>
</dbReference>
<dbReference type="AlphaFoldDB" id="A0AAU9IT92"/>
<gene>
    <name evidence="2" type="ORF">BSTOLATCC_MIC12743</name>
</gene>
<dbReference type="InterPro" id="IPR027267">
    <property type="entry name" value="AH/BAR_dom_sf"/>
</dbReference>
<reference evidence="2" key="1">
    <citation type="submission" date="2021-09" db="EMBL/GenBank/DDBJ databases">
        <authorList>
            <consortium name="AG Swart"/>
            <person name="Singh M."/>
            <person name="Singh A."/>
            <person name="Seah K."/>
            <person name="Emmerich C."/>
        </authorList>
    </citation>
    <scope>NUCLEOTIDE SEQUENCE</scope>
    <source>
        <strain evidence="2">ATCC30299</strain>
    </source>
</reference>
<dbReference type="Gene3D" id="1.10.8.270">
    <property type="entry name" value="putative rabgap domain of human tbc1 domain family member 14 like domains"/>
    <property type="match status" value="1"/>
</dbReference>
<dbReference type="Gene3D" id="1.10.472.80">
    <property type="entry name" value="Ypt/Rab-GAP domain of gyp1p, domain 3"/>
    <property type="match status" value="1"/>
</dbReference>
<dbReference type="PROSITE" id="PS50086">
    <property type="entry name" value="TBC_RABGAP"/>
    <property type="match status" value="1"/>
</dbReference>
<dbReference type="InterPro" id="IPR035969">
    <property type="entry name" value="Rab-GAP_TBC_sf"/>
</dbReference>
<dbReference type="InterPro" id="IPR000195">
    <property type="entry name" value="Rab-GAP-TBC_dom"/>
</dbReference>
<dbReference type="PANTHER" id="PTHR47219">
    <property type="entry name" value="RAB GTPASE-ACTIVATING PROTEIN 1-LIKE"/>
    <property type="match status" value="1"/>
</dbReference>
<dbReference type="PANTHER" id="PTHR47219:SF9">
    <property type="entry name" value="GTPASE ACTIVATING PROTEIN AND CENTROSOME-ASSOCIATED, ISOFORM B"/>
    <property type="match status" value="1"/>
</dbReference>
<sequence length="895" mass="103804">MSYTEICDKFETAAVHVRSGTAIGSHLCTFFKSYKKSLDLFSQQILKHVENLSTELPKDAQNSTLIPALGAFAAHFKRILNQQTSLSRSIQLEIIDPLDAFILQLNTSNSQCVSKGAPTYRQLLKAKQKMEKLKNKHFISGEKAETAEAMISIDATPERQLKMQKQANYYRLLANRASETYEKSVHDANLCWNKYDSIIPGIMVSLQQNEESRIHFIKYTLEKYSKHHSSFQSILKSIFTEFDIQLANINSEIDVTSFVEANKSKRYKNREEFISYERWKKMSLESRIEEEKLNESYENLEESVVIADEDPDLELVNTVLDFLVPNSRIFTEEAEDLNAEKPEEKNLDANYYANLSELLHSQEGRELFIDSLEIRKSSEPVGYSKITQLAALIKSLLTMMMIEDDRDPNIITKIVTISHEFFTEDESGKKLFLSSFICSHNIWADRTRWESAIEFAIQSKIEADMESLAKQRRRNRRWSSIFTTIKQLFQKDLSQEREKSTAFLIVSQFNFHMIQMGVSHDTINSIILAVCQDVNLDSERTCILLSEVIGTKNLNGKIFEPRKVSSLEIRNKERLKFGVLLPIGLAIDFLDPLECTTIVLVCKKWKEVLYRHIIKKWLTEWDISEGKRKCLRTYAWAELLNAHLRPVEYSLFYDKLSAPSLTLKKYEEIITMDVARSFQSNHIVDEKSLSNILKSYVLYNPEVGYCQGMNFLAGTLLSQIQDEELTFKCLVGMIERFQMSNLYIHSLPKLKQFFYMLDRMIGIFLPEIHEQFKIIGLCSSHFSAPWFITMFASTLLGKFDILYPLWDLFLLEGWKVIFKASMAILKKVSQEMSGKQYEDIMYLLANIHSASCPIRVFDDQFLQEVKDMEISNALLRDLESEYEHLKIRAYNRSTK</sequence>
<dbReference type="InterPro" id="IPR050302">
    <property type="entry name" value="Rab_GAP_TBC_domain"/>
</dbReference>
<dbReference type="GO" id="GO:0005096">
    <property type="term" value="F:GTPase activator activity"/>
    <property type="evidence" value="ECO:0007669"/>
    <property type="project" value="TreeGrafter"/>
</dbReference>
<name>A0AAU9IT92_9CILI</name>
<dbReference type="Pfam" id="PF00566">
    <property type="entry name" value="RabGAP-TBC"/>
    <property type="match status" value="1"/>
</dbReference>
<dbReference type="Proteomes" id="UP001162131">
    <property type="component" value="Unassembled WGS sequence"/>
</dbReference>
<dbReference type="SUPFAM" id="SSF103657">
    <property type="entry name" value="BAR/IMD domain-like"/>
    <property type="match status" value="1"/>
</dbReference>
<evidence type="ECO:0000259" key="1">
    <source>
        <dbReference type="PROSITE" id="PS50086"/>
    </source>
</evidence>
<comment type="caution">
    <text evidence="2">The sequence shown here is derived from an EMBL/GenBank/DDBJ whole genome shotgun (WGS) entry which is preliminary data.</text>
</comment>
<accession>A0AAU9IT92</accession>
<dbReference type="SUPFAM" id="SSF47923">
    <property type="entry name" value="Ypt/Rab-GAP domain of gyp1p"/>
    <property type="match status" value="2"/>
</dbReference>